<dbReference type="OrthoDB" id="3061920at2759"/>
<dbReference type="Proteomes" id="UP001150266">
    <property type="component" value="Unassembled WGS sequence"/>
</dbReference>
<feature type="chain" id="PRO_5040823985" description="Uracil-DNA glycosylase-like domain-containing protein" evidence="4">
    <location>
        <begin position="23"/>
        <end position="264"/>
    </location>
</feature>
<dbReference type="GO" id="GO:0008263">
    <property type="term" value="F:pyrimidine-specific mismatch base pair DNA N-glycosylase activity"/>
    <property type="evidence" value="ECO:0007669"/>
    <property type="project" value="TreeGrafter"/>
</dbReference>
<evidence type="ECO:0000256" key="2">
    <source>
        <dbReference type="ARBA" id="ARBA00022801"/>
    </source>
</evidence>
<evidence type="ECO:0000313" key="6">
    <source>
        <dbReference type="EMBL" id="KAJ4468834.1"/>
    </source>
</evidence>
<dbReference type="AlphaFoldDB" id="A0A9W8ZWH6"/>
<protein>
    <recommendedName>
        <fullName evidence="5">Uracil-DNA glycosylase-like domain-containing protein</fullName>
    </recommendedName>
</protein>
<dbReference type="Pfam" id="PF03167">
    <property type="entry name" value="UDG"/>
    <property type="match status" value="1"/>
</dbReference>
<evidence type="ECO:0000313" key="7">
    <source>
        <dbReference type="Proteomes" id="UP001150266"/>
    </source>
</evidence>
<dbReference type="GO" id="GO:0006285">
    <property type="term" value="P:base-excision repair, AP site formation"/>
    <property type="evidence" value="ECO:0007669"/>
    <property type="project" value="InterPro"/>
</dbReference>
<dbReference type="CDD" id="cd10028">
    <property type="entry name" value="UDG-F2_TDG_MUG"/>
    <property type="match status" value="1"/>
</dbReference>
<sequence>MLTNLRMYSFLVVFCGINPSLTSGCNKLHFSGRGNKFYECLLYAGLISPGTTFKEAPNFPQRFSLGLTDLVSRTTASVKELKAYEKRQSVPAFLRKIVECQPRLVCFVSLAIGETVSKAIFCPWAKPKAPRKGKKKDNNASLLPRRRGLRKGALQLSCTGERKAKLPSSEEKSEPSRNLADIQAYLLPFKLRYSEHDVTSGNAAETLFFALPSTSGANSCSYYLADKRQLFVDLHAQLQLIKEGSPDAPNTSDFEVIDITTLRA</sequence>
<dbReference type="SUPFAM" id="SSF52141">
    <property type="entry name" value="Uracil-DNA glycosylase-like"/>
    <property type="match status" value="1"/>
</dbReference>
<evidence type="ECO:0000259" key="5">
    <source>
        <dbReference type="Pfam" id="PF03167"/>
    </source>
</evidence>
<keyword evidence="7" id="KW-1185">Reference proteome</keyword>
<dbReference type="InterPro" id="IPR015637">
    <property type="entry name" value="MUG/TDG"/>
</dbReference>
<dbReference type="PANTHER" id="PTHR12159">
    <property type="entry name" value="G/T AND G/U MISMATCH-SPECIFIC DNA GLYCOSYLASE"/>
    <property type="match status" value="1"/>
</dbReference>
<evidence type="ECO:0000256" key="1">
    <source>
        <dbReference type="ARBA" id="ARBA00022763"/>
    </source>
</evidence>
<dbReference type="PROSITE" id="PS51257">
    <property type="entry name" value="PROKAR_LIPOPROTEIN"/>
    <property type="match status" value="1"/>
</dbReference>
<keyword evidence="2" id="KW-0378">Hydrolase</keyword>
<name>A0A9W8ZWH6_9AGAR</name>
<keyword evidence="4" id="KW-0732">Signal</keyword>
<dbReference type="InterPro" id="IPR005122">
    <property type="entry name" value="Uracil-DNA_glycosylase-like"/>
</dbReference>
<dbReference type="EMBL" id="JAOTPV010000034">
    <property type="protein sequence ID" value="KAJ4468834.1"/>
    <property type="molecule type" value="Genomic_DNA"/>
</dbReference>
<dbReference type="InterPro" id="IPR036895">
    <property type="entry name" value="Uracil-DNA_glycosylase-like_sf"/>
</dbReference>
<feature type="domain" description="Uracil-DNA glycosylase-like" evidence="5">
    <location>
        <begin position="12"/>
        <end position="112"/>
    </location>
</feature>
<dbReference type="PANTHER" id="PTHR12159:SF9">
    <property type="entry name" value="G_T MISMATCH-SPECIFIC THYMINE DNA GLYCOSYLASE"/>
    <property type="match status" value="1"/>
</dbReference>
<comment type="caution">
    <text evidence="6">The sequence shown here is derived from an EMBL/GenBank/DDBJ whole genome shotgun (WGS) entry which is preliminary data.</text>
</comment>
<dbReference type="Gene3D" id="3.40.470.10">
    <property type="entry name" value="Uracil-DNA glycosylase-like domain"/>
    <property type="match status" value="1"/>
</dbReference>
<keyword evidence="1" id="KW-0227">DNA damage</keyword>
<evidence type="ECO:0000256" key="3">
    <source>
        <dbReference type="ARBA" id="ARBA00023204"/>
    </source>
</evidence>
<dbReference type="GO" id="GO:0004844">
    <property type="term" value="F:uracil DNA N-glycosylase activity"/>
    <property type="evidence" value="ECO:0007669"/>
    <property type="project" value="TreeGrafter"/>
</dbReference>
<proteinExistence type="predicted"/>
<keyword evidence="3" id="KW-0234">DNA repair</keyword>
<gene>
    <name evidence="6" type="ORF">J3R30DRAFT_1611005</name>
</gene>
<evidence type="ECO:0000256" key="4">
    <source>
        <dbReference type="SAM" id="SignalP"/>
    </source>
</evidence>
<organism evidence="6 7">
    <name type="scientific">Lentinula aciculospora</name>
    <dbReference type="NCBI Taxonomy" id="153920"/>
    <lineage>
        <taxon>Eukaryota</taxon>
        <taxon>Fungi</taxon>
        <taxon>Dikarya</taxon>
        <taxon>Basidiomycota</taxon>
        <taxon>Agaricomycotina</taxon>
        <taxon>Agaricomycetes</taxon>
        <taxon>Agaricomycetidae</taxon>
        <taxon>Agaricales</taxon>
        <taxon>Marasmiineae</taxon>
        <taxon>Omphalotaceae</taxon>
        <taxon>Lentinula</taxon>
    </lineage>
</organism>
<feature type="signal peptide" evidence="4">
    <location>
        <begin position="1"/>
        <end position="22"/>
    </location>
</feature>
<reference evidence="6" key="1">
    <citation type="submission" date="2022-08" db="EMBL/GenBank/DDBJ databases">
        <title>A Global Phylogenomic Analysis of the Shiitake Genus Lentinula.</title>
        <authorList>
            <consortium name="DOE Joint Genome Institute"/>
            <person name="Sierra-Patev S."/>
            <person name="Min B."/>
            <person name="Naranjo-Ortiz M."/>
            <person name="Looney B."/>
            <person name="Konkel Z."/>
            <person name="Slot J.C."/>
            <person name="Sakamoto Y."/>
            <person name="Steenwyk J.L."/>
            <person name="Rokas A."/>
            <person name="Carro J."/>
            <person name="Camarero S."/>
            <person name="Ferreira P."/>
            <person name="Molpeceres G."/>
            <person name="Ruiz-Duenas F.J."/>
            <person name="Serrano A."/>
            <person name="Henrissat B."/>
            <person name="Drula E."/>
            <person name="Hughes K.W."/>
            <person name="Mata J.L."/>
            <person name="Ishikawa N.K."/>
            <person name="Vargas-Isla R."/>
            <person name="Ushijima S."/>
            <person name="Smith C.A."/>
            <person name="Ahrendt S."/>
            <person name="Andreopoulos W."/>
            <person name="He G."/>
            <person name="Labutti K."/>
            <person name="Lipzen A."/>
            <person name="Ng V."/>
            <person name="Riley R."/>
            <person name="Sandor L."/>
            <person name="Barry K."/>
            <person name="Martinez A.T."/>
            <person name="Xiao Y."/>
            <person name="Gibbons J.G."/>
            <person name="Terashima K."/>
            <person name="Grigoriev I.V."/>
            <person name="Hibbett D.S."/>
        </authorList>
    </citation>
    <scope>NUCLEOTIDE SEQUENCE</scope>
    <source>
        <strain evidence="6">JLM2183</strain>
    </source>
</reference>
<accession>A0A9W8ZWH6</accession>